<dbReference type="InterPro" id="IPR006379">
    <property type="entry name" value="HAD-SF_hydro_IIB"/>
</dbReference>
<dbReference type="OrthoDB" id="5498330at2"/>
<dbReference type="PANTHER" id="PTHR47267">
    <property type="match status" value="1"/>
</dbReference>
<comment type="cofactor">
    <cofactor evidence="1">
        <name>Mg(2+)</name>
        <dbReference type="ChEBI" id="CHEBI:18420"/>
    </cofactor>
</comment>
<dbReference type="GO" id="GO:0000287">
    <property type="term" value="F:magnesium ion binding"/>
    <property type="evidence" value="ECO:0007669"/>
    <property type="project" value="UniProtKB-ARBA"/>
</dbReference>
<dbReference type="SFLD" id="SFLDG01140">
    <property type="entry name" value="C2.B:_Phosphomannomutase_and_P"/>
    <property type="match status" value="1"/>
</dbReference>
<evidence type="ECO:0000256" key="5">
    <source>
        <dbReference type="ARBA" id="ARBA00034778"/>
    </source>
</evidence>
<dbReference type="CDD" id="cd07516">
    <property type="entry name" value="HAD_Pase"/>
    <property type="match status" value="1"/>
</dbReference>
<evidence type="ECO:0000256" key="2">
    <source>
        <dbReference type="ARBA" id="ARBA00022723"/>
    </source>
</evidence>
<dbReference type="SFLD" id="SFLDG01144">
    <property type="entry name" value="C2.B.4:_PGP_Like"/>
    <property type="match status" value="1"/>
</dbReference>
<organism evidence="6 7">
    <name type="scientific">Alginatibacterium sediminis</name>
    <dbReference type="NCBI Taxonomy" id="2164068"/>
    <lineage>
        <taxon>Bacteria</taxon>
        <taxon>Pseudomonadati</taxon>
        <taxon>Pseudomonadota</taxon>
        <taxon>Gammaproteobacteria</taxon>
        <taxon>Alteromonadales</taxon>
        <taxon>Alteromonadaceae</taxon>
        <taxon>Alginatibacterium</taxon>
    </lineage>
</organism>
<dbReference type="Gene3D" id="3.40.50.1000">
    <property type="entry name" value="HAD superfamily/HAD-like"/>
    <property type="match status" value="1"/>
</dbReference>
<gene>
    <name evidence="6" type="ORF">DBZ36_00610</name>
</gene>
<name>A0A420EN95_9ALTE</name>
<accession>A0A420EN95</accession>
<dbReference type="Gene3D" id="3.30.1240.10">
    <property type="match status" value="1"/>
</dbReference>
<protein>
    <submittedName>
        <fullName evidence="6">Cof-type HAD-IIB family hydrolase</fullName>
    </submittedName>
</protein>
<dbReference type="AlphaFoldDB" id="A0A420EN95"/>
<dbReference type="PROSITE" id="PS01228">
    <property type="entry name" value="COF_1"/>
    <property type="match status" value="1"/>
</dbReference>
<reference evidence="6 7" key="1">
    <citation type="submission" date="2018-09" db="EMBL/GenBank/DDBJ databases">
        <authorList>
            <person name="Wang Z."/>
        </authorList>
    </citation>
    <scope>NUCLEOTIDE SEQUENCE [LARGE SCALE GENOMIC DNA]</scope>
    <source>
        <strain evidence="6 7">ALS 81</strain>
    </source>
</reference>
<keyword evidence="2" id="KW-0479">Metal-binding</keyword>
<dbReference type="NCBIfam" id="TIGR01484">
    <property type="entry name" value="HAD-SF-IIB"/>
    <property type="match status" value="1"/>
</dbReference>
<dbReference type="Proteomes" id="UP000286482">
    <property type="component" value="Unassembled WGS sequence"/>
</dbReference>
<dbReference type="Pfam" id="PF08282">
    <property type="entry name" value="Hydrolase_3"/>
    <property type="match status" value="1"/>
</dbReference>
<sequence length="263" mass="29700">MYKLIASDLDGTLLNPQHRISEATREVVERCREQGDKFVIATGRHYLDVKEIAKNFSFPMYLITSNGAQAHNKDGEILYSSNLDQAQVSQLLELSKPFKSHRNLYTDDAWFVEEVDSRLETFHTESGFAYQLTSFDTFEHSNVLKLFFVGDHDELMNIEAAAKAVFGESLNIAFSLPHCLEVMNVSANKGIALSKVVESKGLSLQDCIAFGDGFNDKEMLEVAGKGIVMENAHYKLKEALPYLERTKSNTEDGVAWYLNQHQF</sequence>
<evidence type="ECO:0000313" key="7">
    <source>
        <dbReference type="Proteomes" id="UP000286482"/>
    </source>
</evidence>
<keyword evidence="4" id="KW-0460">Magnesium</keyword>
<dbReference type="EMBL" id="RAQO01000001">
    <property type="protein sequence ID" value="RKF22182.1"/>
    <property type="molecule type" value="Genomic_DNA"/>
</dbReference>
<proteinExistence type="inferred from homology"/>
<dbReference type="InterPro" id="IPR036412">
    <property type="entry name" value="HAD-like_sf"/>
</dbReference>
<dbReference type="GO" id="GO:0016791">
    <property type="term" value="F:phosphatase activity"/>
    <property type="evidence" value="ECO:0007669"/>
    <property type="project" value="UniProtKB-ARBA"/>
</dbReference>
<dbReference type="PANTHER" id="PTHR47267:SF4">
    <property type="entry name" value="PYRIDOXAL PHOSPHATE PHOSPHATASE YIGL"/>
    <property type="match status" value="1"/>
</dbReference>
<comment type="caution">
    <text evidence="6">The sequence shown here is derived from an EMBL/GenBank/DDBJ whole genome shotgun (WGS) entry which is preliminary data.</text>
</comment>
<evidence type="ECO:0000256" key="1">
    <source>
        <dbReference type="ARBA" id="ARBA00001946"/>
    </source>
</evidence>
<keyword evidence="3 6" id="KW-0378">Hydrolase</keyword>
<dbReference type="InterPro" id="IPR023214">
    <property type="entry name" value="HAD_sf"/>
</dbReference>
<dbReference type="NCBIfam" id="TIGR00099">
    <property type="entry name" value="Cof-subfamily"/>
    <property type="match status" value="1"/>
</dbReference>
<dbReference type="RefSeq" id="WP_120352985.1">
    <property type="nucleotide sequence ID" value="NZ_RAQO01000001.1"/>
</dbReference>
<keyword evidence="7" id="KW-1185">Reference proteome</keyword>
<dbReference type="PROSITE" id="PS01229">
    <property type="entry name" value="COF_2"/>
    <property type="match status" value="1"/>
</dbReference>
<evidence type="ECO:0000256" key="4">
    <source>
        <dbReference type="ARBA" id="ARBA00022842"/>
    </source>
</evidence>
<dbReference type="InterPro" id="IPR000150">
    <property type="entry name" value="Cof"/>
</dbReference>
<evidence type="ECO:0000313" key="6">
    <source>
        <dbReference type="EMBL" id="RKF22182.1"/>
    </source>
</evidence>
<evidence type="ECO:0000256" key="3">
    <source>
        <dbReference type="ARBA" id="ARBA00022801"/>
    </source>
</evidence>
<dbReference type="SUPFAM" id="SSF56784">
    <property type="entry name" value="HAD-like"/>
    <property type="match status" value="1"/>
</dbReference>
<dbReference type="SFLD" id="SFLDS00003">
    <property type="entry name" value="Haloacid_Dehalogenase"/>
    <property type="match status" value="1"/>
</dbReference>
<comment type="similarity">
    <text evidence="5">Belongs to the HAD-like hydrolase superfamily. Cof family.</text>
</comment>